<sequence length="339" mass="36912">MVQFNGPHGKISDDYLRNARLNPPTEPTQTFEGKTVLVTGCNTGVGYEAALRIAASGCNKLILGTRTVAKGEATKSKILGQVSSLESHSIEVFAVEYTSFLSVNKFVAAVKRSTQTLDCAILSAGVVFPEQQLGEDGWDTAIKVNVLSTALLAIELLPLLKATPSSVLEFVSSVSYCNVTSEDLAAILREPSANTLQFFNDSHRWTKQRGYCEAKLLLMLFIRQLATSLGGEEGRPGNFKSPIVLACCPGQCKTDLFRNFPSSARAYIDAIGARSAEEGSRTLVSGLLQGEKANGRMWVNDQFDDWSPGLSEKEWEALQQRVWVDLLAALREHSTDVSL</sequence>
<dbReference type="Proteomes" id="UP000758603">
    <property type="component" value="Unassembled WGS sequence"/>
</dbReference>
<dbReference type="GeneID" id="70137566"/>
<dbReference type="SUPFAM" id="SSF51735">
    <property type="entry name" value="NAD(P)-binding Rossmann-fold domains"/>
    <property type="match status" value="1"/>
</dbReference>
<keyword evidence="1" id="KW-0560">Oxidoreductase</keyword>
<gene>
    <name evidence="3" type="ORF">BKA67DRAFT_670566</name>
</gene>
<proteinExistence type="predicted"/>
<evidence type="ECO:0000313" key="4">
    <source>
        <dbReference type="Proteomes" id="UP000758603"/>
    </source>
</evidence>
<dbReference type="PANTHER" id="PTHR43157:SF31">
    <property type="entry name" value="PHOSPHATIDYLINOSITOL-GLYCAN BIOSYNTHESIS CLASS F PROTEIN"/>
    <property type="match status" value="1"/>
</dbReference>
<dbReference type="EMBL" id="JAGPXC010000012">
    <property type="protein sequence ID" value="KAH6645049.1"/>
    <property type="molecule type" value="Genomic_DNA"/>
</dbReference>
<name>A0A9P8U8C2_9PEZI</name>
<dbReference type="OrthoDB" id="542013at2759"/>
<dbReference type="PANTHER" id="PTHR43157">
    <property type="entry name" value="PHOSPHATIDYLINOSITOL-GLYCAN BIOSYNTHESIS CLASS F PROTEIN-RELATED"/>
    <property type="match status" value="1"/>
</dbReference>
<accession>A0A9P8U8C2</accession>
<evidence type="ECO:0000256" key="2">
    <source>
        <dbReference type="SAM" id="MobiDB-lite"/>
    </source>
</evidence>
<dbReference type="RefSeq" id="XP_045951563.1">
    <property type="nucleotide sequence ID" value="XM_046108675.1"/>
</dbReference>
<evidence type="ECO:0000313" key="3">
    <source>
        <dbReference type="EMBL" id="KAH6645049.1"/>
    </source>
</evidence>
<dbReference type="PRINTS" id="PR00081">
    <property type="entry name" value="GDHRDH"/>
</dbReference>
<keyword evidence="4" id="KW-1185">Reference proteome</keyword>
<protein>
    <submittedName>
        <fullName evidence="3">Short-chain dehydrogenase</fullName>
    </submittedName>
</protein>
<evidence type="ECO:0000256" key="1">
    <source>
        <dbReference type="ARBA" id="ARBA00023002"/>
    </source>
</evidence>
<dbReference type="Pfam" id="PF00106">
    <property type="entry name" value="adh_short"/>
    <property type="match status" value="1"/>
</dbReference>
<comment type="caution">
    <text evidence="3">The sequence shown here is derived from an EMBL/GenBank/DDBJ whole genome shotgun (WGS) entry which is preliminary data.</text>
</comment>
<reference evidence="3" key="1">
    <citation type="journal article" date="2021" name="Nat. Commun.">
        <title>Genetic determinants of endophytism in the Arabidopsis root mycobiome.</title>
        <authorList>
            <person name="Mesny F."/>
            <person name="Miyauchi S."/>
            <person name="Thiergart T."/>
            <person name="Pickel B."/>
            <person name="Atanasova L."/>
            <person name="Karlsson M."/>
            <person name="Huettel B."/>
            <person name="Barry K.W."/>
            <person name="Haridas S."/>
            <person name="Chen C."/>
            <person name="Bauer D."/>
            <person name="Andreopoulos W."/>
            <person name="Pangilinan J."/>
            <person name="LaButti K."/>
            <person name="Riley R."/>
            <person name="Lipzen A."/>
            <person name="Clum A."/>
            <person name="Drula E."/>
            <person name="Henrissat B."/>
            <person name="Kohler A."/>
            <person name="Grigoriev I.V."/>
            <person name="Martin F.M."/>
            <person name="Hacquard S."/>
        </authorList>
    </citation>
    <scope>NUCLEOTIDE SEQUENCE</scope>
    <source>
        <strain evidence="3">MPI-SDFR-AT-0073</strain>
    </source>
</reference>
<dbReference type="GO" id="GO:0016491">
    <property type="term" value="F:oxidoreductase activity"/>
    <property type="evidence" value="ECO:0007669"/>
    <property type="project" value="UniProtKB-KW"/>
</dbReference>
<dbReference type="InterPro" id="IPR036291">
    <property type="entry name" value="NAD(P)-bd_dom_sf"/>
</dbReference>
<dbReference type="AlphaFoldDB" id="A0A9P8U8C2"/>
<organism evidence="3 4">
    <name type="scientific">Truncatella angustata</name>
    <dbReference type="NCBI Taxonomy" id="152316"/>
    <lineage>
        <taxon>Eukaryota</taxon>
        <taxon>Fungi</taxon>
        <taxon>Dikarya</taxon>
        <taxon>Ascomycota</taxon>
        <taxon>Pezizomycotina</taxon>
        <taxon>Sordariomycetes</taxon>
        <taxon>Xylariomycetidae</taxon>
        <taxon>Amphisphaeriales</taxon>
        <taxon>Sporocadaceae</taxon>
        <taxon>Truncatella</taxon>
    </lineage>
</organism>
<dbReference type="InterPro" id="IPR002347">
    <property type="entry name" value="SDR_fam"/>
</dbReference>
<dbReference type="Gene3D" id="3.40.50.720">
    <property type="entry name" value="NAD(P)-binding Rossmann-like Domain"/>
    <property type="match status" value="1"/>
</dbReference>
<feature type="region of interest" description="Disordered" evidence="2">
    <location>
        <begin position="1"/>
        <end position="29"/>
    </location>
</feature>